<evidence type="ECO:0000313" key="11">
    <source>
        <dbReference type="Proteomes" id="UP000054107"/>
    </source>
</evidence>
<accession>A0A0B7NPR2</accession>
<dbReference type="InterPro" id="IPR015648">
    <property type="entry name" value="Transcrpt_fac_DP"/>
</dbReference>
<dbReference type="Proteomes" id="UP000054107">
    <property type="component" value="Unassembled WGS sequence"/>
</dbReference>
<evidence type="ECO:0000256" key="5">
    <source>
        <dbReference type="ARBA" id="ARBA00023163"/>
    </source>
</evidence>
<dbReference type="Gene3D" id="1.10.10.10">
    <property type="entry name" value="Winged helix-like DNA-binding domain superfamily/Winged helix DNA-binding domain"/>
    <property type="match status" value="1"/>
</dbReference>
<feature type="compositionally biased region" description="Polar residues" evidence="8">
    <location>
        <begin position="1"/>
        <end position="32"/>
    </location>
</feature>
<dbReference type="GO" id="GO:0051726">
    <property type="term" value="P:regulation of cell cycle"/>
    <property type="evidence" value="ECO:0007669"/>
    <property type="project" value="InterPro"/>
</dbReference>
<dbReference type="FunFam" id="1.10.10.10:FF:000047">
    <property type="entry name" value="Transcription factor"/>
    <property type="match status" value="1"/>
</dbReference>
<keyword evidence="4 7" id="KW-0238">DNA-binding</keyword>
<dbReference type="GO" id="GO:0005634">
    <property type="term" value="C:nucleus"/>
    <property type="evidence" value="ECO:0007669"/>
    <property type="project" value="UniProtKB-SubCell"/>
</dbReference>
<dbReference type="Pfam" id="PF02319">
    <property type="entry name" value="WHD_E2F_TDP"/>
    <property type="match status" value="1"/>
</dbReference>
<evidence type="ECO:0000259" key="9">
    <source>
        <dbReference type="SMART" id="SM01372"/>
    </source>
</evidence>
<keyword evidence="5 7" id="KW-0804">Transcription</keyword>
<dbReference type="InterPro" id="IPR036390">
    <property type="entry name" value="WH_DNA-bd_sf"/>
</dbReference>
<feature type="region of interest" description="Disordered" evidence="8">
    <location>
        <begin position="1"/>
        <end position="46"/>
    </location>
</feature>
<dbReference type="GO" id="GO:0000977">
    <property type="term" value="F:RNA polymerase II transcription regulatory region sequence-specific DNA binding"/>
    <property type="evidence" value="ECO:0007669"/>
    <property type="project" value="TreeGrafter"/>
</dbReference>
<comment type="subcellular location">
    <subcellularLocation>
        <location evidence="1 7">Nucleus</location>
    </subcellularLocation>
</comment>
<dbReference type="GO" id="GO:0000981">
    <property type="term" value="F:DNA-binding transcription factor activity, RNA polymerase II-specific"/>
    <property type="evidence" value="ECO:0007669"/>
    <property type="project" value="TreeGrafter"/>
</dbReference>
<evidence type="ECO:0000256" key="7">
    <source>
        <dbReference type="RuleBase" id="RU003796"/>
    </source>
</evidence>
<feature type="compositionally biased region" description="Low complexity" evidence="8">
    <location>
        <begin position="97"/>
        <end position="116"/>
    </location>
</feature>
<evidence type="ECO:0000256" key="8">
    <source>
        <dbReference type="SAM" id="MobiDB-lite"/>
    </source>
</evidence>
<dbReference type="SUPFAM" id="SSF46785">
    <property type="entry name" value="Winged helix' DNA-binding domain"/>
    <property type="match status" value="1"/>
</dbReference>
<reference evidence="10 11" key="1">
    <citation type="submission" date="2014-09" db="EMBL/GenBank/DDBJ databases">
        <authorList>
            <person name="Ellenberger Sabrina"/>
        </authorList>
    </citation>
    <scope>NUCLEOTIDE SEQUENCE [LARGE SCALE GENOMIC DNA]</scope>
    <source>
        <strain evidence="10 11">CBS 412.66</strain>
    </source>
</reference>
<comment type="similarity">
    <text evidence="2 7">Belongs to the E2F/DP family.</text>
</comment>
<evidence type="ECO:0000256" key="1">
    <source>
        <dbReference type="ARBA" id="ARBA00004123"/>
    </source>
</evidence>
<evidence type="ECO:0000256" key="2">
    <source>
        <dbReference type="ARBA" id="ARBA00010940"/>
    </source>
</evidence>
<evidence type="ECO:0000256" key="4">
    <source>
        <dbReference type="ARBA" id="ARBA00023125"/>
    </source>
</evidence>
<evidence type="ECO:0000256" key="6">
    <source>
        <dbReference type="ARBA" id="ARBA00023242"/>
    </source>
</evidence>
<dbReference type="PANTHER" id="PTHR12548">
    <property type="entry name" value="TRANSCRIPTION FACTOR DP"/>
    <property type="match status" value="1"/>
</dbReference>
<evidence type="ECO:0000313" key="10">
    <source>
        <dbReference type="EMBL" id="CEP19412.1"/>
    </source>
</evidence>
<dbReference type="STRING" id="35722.A0A0B7NPR2"/>
<keyword evidence="11" id="KW-1185">Reference proteome</keyword>
<dbReference type="InterPro" id="IPR003316">
    <property type="entry name" value="E2F_WHTH_DNA-bd_dom"/>
</dbReference>
<dbReference type="OrthoDB" id="552115at2759"/>
<proteinExistence type="inferred from homology"/>
<dbReference type="AlphaFoldDB" id="A0A0B7NPR2"/>
<gene>
    <name evidence="10" type="primary">PARPA_13727.1 scaffold 47024</name>
</gene>
<name>A0A0B7NPR2_9FUNG</name>
<sequence length="324" mass="36139">MTSSVFNSDNNAAMVSSLPSPPISNRQSTNKTPAFMLDQAPSPSSKCCNRSLVSDIGSTNELRPLLYQQQDECCLPPIQNVVFLNTPTSSPSPPPSSCYYSSSPSSSIESPSTPSASDEEDLLNSSIRRKGSIASLLNSDPELKQLDEEESRCNYQSHFFDNIPMKRGRPSTEAHIDNVVVAYKKQRINTLDCEKQACQSSVSNTMASNETTRAAKGLRHFSKQVCDKVAKKGITTYNEVADELAFDIQQHPTVDGQQKQAYDQKNIRRRVYDALNVLMAMNIIAKDKKVIKWLGIPDCYRRNNENQNRAELLNLIRVEEVSHI</sequence>
<dbReference type="GO" id="GO:0005667">
    <property type="term" value="C:transcription regulator complex"/>
    <property type="evidence" value="ECO:0007669"/>
    <property type="project" value="InterPro"/>
</dbReference>
<dbReference type="InterPro" id="IPR036388">
    <property type="entry name" value="WH-like_DNA-bd_sf"/>
</dbReference>
<dbReference type="EMBL" id="LN734024">
    <property type="protein sequence ID" value="CEP19412.1"/>
    <property type="molecule type" value="Genomic_DNA"/>
</dbReference>
<dbReference type="PANTHER" id="PTHR12548:SF9">
    <property type="entry name" value="TRANSCRIPTION FACTOR DP"/>
    <property type="match status" value="1"/>
</dbReference>
<organism evidence="10 11">
    <name type="scientific">Parasitella parasitica</name>
    <dbReference type="NCBI Taxonomy" id="35722"/>
    <lineage>
        <taxon>Eukaryota</taxon>
        <taxon>Fungi</taxon>
        <taxon>Fungi incertae sedis</taxon>
        <taxon>Mucoromycota</taxon>
        <taxon>Mucoromycotina</taxon>
        <taxon>Mucoromycetes</taxon>
        <taxon>Mucorales</taxon>
        <taxon>Mucorineae</taxon>
        <taxon>Mucoraceae</taxon>
        <taxon>Parasitella</taxon>
    </lineage>
</organism>
<keyword evidence="6 7" id="KW-0539">Nucleus</keyword>
<dbReference type="SMART" id="SM01372">
    <property type="entry name" value="E2F_TDP"/>
    <property type="match status" value="1"/>
</dbReference>
<evidence type="ECO:0000256" key="3">
    <source>
        <dbReference type="ARBA" id="ARBA00023015"/>
    </source>
</evidence>
<feature type="domain" description="E2F/DP family winged-helix DNA-binding" evidence="9">
    <location>
        <begin position="213"/>
        <end position="295"/>
    </location>
</feature>
<keyword evidence="3 7" id="KW-0805">Transcription regulation</keyword>
<protein>
    <recommendedName>
        <fullName evidence="9">E2F/DP family winged-helix DNA-binding domain-containing protein</fullName>
    </recommendedName>
</protein>
<feature type="region of interest" description="Disordered" evidence="8">
    <location>
        <begin position="86"/>
        <end position="121"/>
    </location>
</feature>